<gene>
    <name evidence="1" type="ORF">llap_15209</name>
</gene>
<keyword evidence="2" id="KW-1185">Reference proteome</keyword>
<protein>
    <submittedName>
        <fullName evidence="1">Uncharacterized protein</fullName>
    </submittedName>
</protein>
<reference evidence="2" key="1">
    <citation type="submission" date="2017-11" db="EMBL/GenBank/DDBJ databases">
        <authorList>
            <person name="Lima N.C."/>
            <person name="Parody-Merino A.M."/>
            <person name="Battley P.F."/>
            <person name="Fidler A.E."/>
            <person name="Prosdocimi F."/>
        </authorList>
    </citation>
    <scope>NUCLEOTIDE SEQUENCE [LARGE SCALE GENOMIC DNA]</scope>
</reference>
<name>A0A2I0TL17_LIMLA</name>
<evidence type="ECO:0000313" key="2">
    <source>
        <dbReference type="Proteomes" id="UP000233556"/>
    </source>
</evidence>
<organism evidence="1 2">
    <name type="scientific">Limosa lapponica baueri</name>
    <dbReference type="NCBI Taxonomy" id="1758121"/>
    <lineage>
        <taxon>Eukaryota</taxon>
        <taxon>Metazoa</taxon>
        <taxon>Chordata</taxon>
        <taxon>Craniata</taxon>
        <taxon>Vertebrata</taxon>
        <taxon>Euteleostomi</taxon>
        <taxon>Archelosauria</taxon>
        <taxon>Archosauria</taxon>
        <taxon>Dinosauria</taxon>
        <taxon>Saurischia</taxon>
        <taxon>Theropoda</taxon>
        <taxon>Coelurosauria</taxon>
        <taxon>Aves</taxon>
        <taxon>Neognathae</taxon>
        <taxon>Neoaves</taxon>
        <taxon>Charadriiformes</taxon>
        <taxon>Scolopacidae</taxon>
        <taxon>Limosa</taxon>
    </lineage>
</organism>
<sequence>MGAEEMDAITRDSDLICRFLSIQTPSSLDEDGAYDKTGAETACAWPVWVRLERKVAAESSLLNKSKNFVSQETSQVKSI</sequence>
<dbReference type="EMBL" id="KZ509063">
    <property type="protein sequence ID" value="PKU34486.1"/>
    <property type="molecule type" value="Genomic_DNA"/>
</dbReference>
<evidence type="ECO:0000313" key="1">
    <source>
        <dbReference type="EMBL" id="PKU34486.1"/>
    </source>
</evidence>
<reference evidence="2" key="2">
    <citation type="submission" date="2017-12" db="EMBL/GenBank/DDBJ databases">
        <title>Genome sequence of the Bar-tailed Godwit (Limosa lapponica baueri).</title>
        <authorList>
            <person name="Lima N.C.B."/>
            <person name="Parody-Merino A.M."/>
            <person name="Battley P.F."/>
            <person name="Fidler A.E."/>
            <person name="Prosdocimi F."/>
        </authorList>
    </citation>
    <scope>NUCLEOTIDE SEQUENCE [LARGE SCALE GENOMIC DNA]</scope>
</reference>
<dbReference type="Proteomes" id="UP000233556">
    <property type="component" value="Unassembled WGS sequence"/>
</dbReference>
<accession>A0A2I0TL17</accession>
<dbReference type="AlphaFoldDB" id="A0A2I0TL17"/>
<proteinExistence type="predicted"/>